<comment type="caution">
    <text evidence="3">The sequence shown here is derived from an EMBL/GenBank/DDBJ whole genome shotgun (WGS) entry which is preliminary data.</text>
</comment>
<keyword evidence="4" id="KW-1185">Reference proteome</keyword>
<accession>A0ABD2W2G1</accession>
<evidence type="ECO:0000256" key="1">
    <source>
        <dbReference type="SAM" id="MobiDB-lite"/>
    </source>
</evidence>
<evidence type="ECO:0000256" key="2">
    <source>
        <dbReference type="SAM" id="Phobius"/>
    </source>
</evidence>
<reference evidence="3 4" key="1">
    <citation type="journal article" date="2024" name="bioRxiv">
        <title>A reference genome for Trichogramma kaykai: A tiny desert-dwelling parasitoid wasp with competing sex-ratio distorters.</title>
        <authorList>
            <person name="Culotta J."/>
            <person name="Lindsey A.R."/>
        </authorList>
    </citation>
    <scope>NUCLEOTIDE SEQUENCE [LARGE SCALE GENOMIC DNA]</scope>
    <source>
        <strain evidence="3 4">KSX58</strain>
    </source>
</reference>
<proteinExistence type="predicted"/>
<dbReference type="AlphaFoldDB" id="A0ABD2W2G1"/>
<dbReference type="Proteomes" id="UP001627154">
    <property type="component" value="Unassembled WGS sequence"/>
</dbReference>
<name>A0ABD2W2G1_9HYME</name>
<feature type="compositionally biased region" description="Polar residues" evidence="1">
    <location>
        <begin position="665"/>
        <end position="704"/>
    </location>
</feature>
<keyword evidence="2" id="KW-0472">Membrane</keyword>
<evidence type="ECO:0000313" key="3">
    <source>
        <dbReference type="EMBL" id="KAL3387220.1"/>
    </source>
</evidence>
<keyword evidence="2" id="KW-0812">Transmembrane</keyword>
<evidence type="ECO:0000313" key="4">
    <source>
        <dbReference type="Proteomes" id="UP001627154"/>
    </source>
</evidence>
<feature type="region of interest" description="Disordered" evidence="1">
    <location>
        <begin position="659"/>
        <end position="704"/>
    </location>
</feature>
<sequence>MCKSIVVKYKLLKTIKTLVNAQVEIQTREGDIRAVRATPFAPQYRRTHSETARDNPPPPPVRVHLSPTRCIAKFKNDSALRAGPPYRGGTSTLCYIKPRLTITGPAASTIATVQLRCIAYMPARPRSLSMRNRGIFGAVARSHECSLALIVLRFDICSRGARSESASRIKKQRDRRQRALIVMIEAWKAQSAIARILASTTILGLLLLFGSLLASSVAGNDDVVVGKQQLYLQNVDASRLEFFNTSLLYARCQEPATPGRWRQNRCRFDLERYGFDGRHERLVCNVSLPSLDDDDESTTGTSEDGRSSPLRRNTRFRLYPYAGNLTLVRWTSFDPVSGSRVVRHVSLDFTDCSLRSAGSLDVGRRAWTTTLVFQPPTNYEIFAWERRVNRSYSFFKLTYDARGRFVDGPEEGTSEIADDDPRRVKIVPLLPSSSGHGSSAEKKYLVIEQRRSSLAGDSEMLAVVSLMRNDGKKREVNVYPLKYDAARLEYLNPVYSASPGKMTLCSLGGAKQRRRVNCTQYDQNGRARSELVHETEHEPRDIAVLNSPNGDGFYLLTVDCSRAGCSGLGAELRYRLLRFNDRGGKLGSSEYQRHGCSRDSDQARTRLFVGGERVCVSVLCGETYLDYQQSQQQDSDGVNVVYSLQAKCHGDEDLGIFHSRRNKEQPQPQESGKNLATTAGRSNFNSSSLHNATSTTSEKIVTVT</sequence>
<organism evidence="3 4">
    <name type="scientific">Trichogramma kaykai</name>
    <dbReference type="NCBI Taxonomy" id="54128"/>
    <lineage>
        <taxon>Eukaryota</taxon>
        <taxon>Metazoa</taxon>
        <taxon>Ecdysozoa</taxon>
        <taxon>Arthropoda</taxon>
        <taxon>Hexapoda</taxon>
        <taxon>Insecta</taxon>
        <taxon>Pterygota</taxon>
        <taxon>Neoptera</taxon>
        <taxon>Endopterygota</taxon>
        <taxon>Hymenoptera</taxon>
        <taxon>Apocrita</taxon>
        <taxon>Proctotrupomorpha</taxon>
        <taxon>Chalcidoidea</taxon>
        <taxon>Trichogrammatidae</taxon>
        <taxon>Trichogramma</taxon>
    </lineage>
</organism>
<dbReference type="EMBL" id="JBJJXI010000139">
    <property type="protein sequence ID" value="KAL3387220.1"/>
    <property type="molecule type" value="Genomic_DNA"/>
</dbReference>
<gene>
    <name evidence="3" type="ORF">TKK_017529</name>
</gene>
<keyword evidence="2" id="KW-1133">Transmembrane helix</keyword>
<feature type="transmembrane region" description="Helical" evidence="2">
    <location>
        <begin position="192"/>
        <end position="214"/>
    </location>
</feature>
<protein>
    <submittedName>
        <fullName evidence="3">Uncharacterized protein</fullName>
    </submittedName>
</protein>